<dbReference type="InterPro" id="IPR050500">
    <property type="entry name" value="Phos_Acetyltrans/Butyryltrans"/>
</dbReference>
<reference evidence="15 16" key="1">
    <citation type="journal article" date="2015" name="Int. J. Syst. Evol. Microbiol.">
        <title>Hyunsoonleella pacifica sp. nov., isolated from seawater of South Pacific Gyre.</title>
        <authorList>
            <person name="Gao X."/>
            <person name="Zhang Z."/>
            <person name="Dai X."/>
            <person name="Zhang X.H."/>
        </authorList>
    </citation>
    <scope>NUCLEOTIDE SEQUENCE [LARGE SCALE GENOMIC DNA]</scope>
    <source>
        <strain evidence="15 16">SW033</strain>
    </source>
</reference>
<dbReference type="PIRSF" id="PIRSF006107">
    <property type="entry name" value="PhpActrans_proteobac"/>
    <property type="match status" value="1"/>
</dbReference>
<evidence type="ECO:0000256" key="8">
    <source>
        <dbReference type="ARBA" id="ARBA00022490"/>
    </source>
</evidence>
<comment type="subcellular location">
    <subcellularLocation>
        <location evidence="1 12">Cytoplasm</location>
    </subcellularLocation>
</comment>
<evidence type="ECO:0000313" key="16">
    <source>
        <dbReference type="Proteomes" id="UP000292372"/>
    </source>
</evidence>
<dbReference type="Pfam" id="PF07085">
    <property type="entry name" value="DRTGG"/>
    <property type="match status" value="1"/>
</dbReference>
<comment type="function">
    <text evidence="12">Involved in acetate metabolism.</text>
</comment>
<keyword evidence="8 12" id="KW-0963">Cytoplasm</keyword>
<feature type="domain" description="DRTGG" evidence="14">
    <location>
        <begin position="214"/>
        <end position="325"/>
    </location>
</feature>
<sequence>MSKGIYVATVESNSGKSVVVLGLMRMLLGKTAKVGYFRPIIEDVEAGKRDNHINTVLSYFDIDLNYKKTYAYTRSQVLELYNQGKSGEVLDEIIKKYKSLEERFDLVLVEGTDFSHENSSLELDINMLISKNLGIPVIIVVNGDKKDNKEIVDNVQLSHDTFKEEVDVLSIITNKVEIDSISNLKKALKERINCGTNITVIPKIESLANPTLKEIAQALDAKVLFGKDMLNNQVQNSGVGAMQLRNYITKLKEGSLVITSGDRADIILGALQANISKNYPKISGIVLTGNLLPEDSILKLIEGLSSVVPIISVNDGTFNVTNAIGKVKSRIYAENTDKISTSISTFEKYVDTEELSNKLITFKSDIFTPRMFQYNLLQRALKEKKHIVLPEGSDERVLRAAARLIDAHVVDLTLIGESNKIKEQIEKFDIPLNTKNISIVSPQKSPHFEDYVNTFYELRKHKDVNLDMARDAMADVSYFATMMIHKGHADGMVSGAIHTTAHTLRPALQFIKTKPNVNIVSSVFFMCLEDRVSVFGDCAINPNPNSEQLAEIAISSAESAKNFGIEPKVAMLSYSSGSSGKGEDVERVREATEIVKAKVPNLKIEGPIQYDAAVDMRIGKSKLPDSEVAGQASVLIFPDLNTGNNTYKAVQRETGALAIGPMLQGLNKPVNDLSRGCTADDIYSTVIITAIQAQDQ</sequence>
<dbReference type="RefSeq" id="WP_130937613.1">
    <property type="nucleotide sequence ID" value="NZ_BMEE01000002.1"/>
</dbReference>
<dbReference type="NCBIfam" id="NF007233">
    <property type="entry name" value="PRK09653.1"/>
    <property type="match status" value="1"/>
</dbReference>
<dbReference type="GO" id="GO:0006085">
    <property type="term" value="P:acetyl-CoA biosynthetic process"/>
    <property type="evidence" value="ECO:0007669"/>
    <property type="project" value="UniProtKB-UniPathway"/>
</dbReference>
<dbReference type="SUPFAM" id="SSF75138">
    <property type="entry name" value="HprK N-terminal domain-like"/>
    <property type="match status" value="1"/>
</dbReference>
<proteinExistence type="inferred from homology"/>
<dbReference type="Gene3D" id="3.40.1390.20">
    <property type="entry name" value="HprK N-terminal domain-like"/>
    <property type="match status" value="1"/>
</dbReference>
<accession>A0A4Q9FP96</accession>
<evidence type="ECO:0000313" key="15">
    <source>
        <dbReference type="EMBL" id="TBN14492.1"/>
    </source>
</evidence>
<keyword evidence="16" id="KW-1185">Reference proteome</keyword>
<dbReference type="PANTHER" id="PTHR43356:SF3">
    <property type="entry name" value="PHOSPHATE ACETYLTRANSFERASE"/>
    <property type="match status" value="1"/>
</dbReference>
<comment type="pathway">
    <text evidence="2 12">Metabolic intermediate biosynthesis; acetyl-CoA biosynthesis; acetyl-CoA from acetate: step 2/2.</text>
</comment>
<comment type="caution">
    <text evidence="15">The sequence shown here is derived from an EMBL/GenBank/DDBJ whole genome shotgun (WGS) entry which is preliminary data.</text>
</comment>
<comment type="domain">
    <text evidence="12">The N-terminal region seems to be important for proper quaternary structure. The C-terminal region contains the substrate-binding site.</text>
</comment>
<dbReference type="NCBIfam" id="NF004167">
    <property type="entry name" value="PRK05632.1"/>
    <property type="match status" value="1"/>
</dbReference>
<dbReference type="Gene3D" id="3.40.50.10750">
    <property type="entry name" value="Isocitrate/Isopropylmalate dehydrogenase-like"/>
    <property type="match status" value="1"/>
</dbReference>
<dbReference type="GO" id="GO:0008959">
    <property type="term" value="F:phosphate acetyltransferase activity"/>
    <property type="evidence" value="ECO:0007669"/>
    <property type="project" value="UniProtKB-EC"/>
</dbReference>
<dbReference type="InterPro" id="IPR028979">
    <property type="entry name" value="Ser_kin/Pase_Hpr-like_N_sf"/>
</dbReference>
<comment type="catalytic activity">
    <reaction evidence="12">
        <text>acetyl-CoA + phosphate = acetyl phosphate + CoA</text>
        <dbReference type="Rhea" id="RHEA:19521"/>
        <dbReference type="ChEBI" id="CHEBI:22191"/>
        <dbReference type="ChEBI" id="CHEBI:43474"/>
        <dbReference type="ChEBI" id="CHEBI:57287"/>
        <dbReference type="ChEBI" id="CHEBI:57288"/>
        <dbReference type="EC" id="2.3.1.8"/>
    </reaction>
</comment>
<evidence type="ECO:0000256" key="5">
    <source>
        <dbReference type="ARBA" id="ARBA00011643"/>
    </source>
</evidence>
<dbReference type="InterPro" id="IPR002505">
    <property type="entry name" value="PTA_PTB"/>
</dbReference>
<organism evidence="15 16">
    <name type="scientific">Hyunsoonleella pacifica</name>
    <dbReference type="NCBI Taxonomy" id="1080224"/>
    <lineage>
        <taxon>Bacteria</taxon>
        <taxon>Pseudomonadati</taxon>
        <taxon>Bacteroidota</taxon>
        <taxon>Flavobacteriia</taxon>
        <taxon>Flavobacteriales</taxon>
        <taxon>Flavobacteriaceae</taxon>
    </lineage>
</organism>
<dbReference type="Gene3D" id="3.40.50.300">
    <property type="entry name" value="P-loop containing nucleotide triphosphate hydrolases"/>
    <property type="match status" value="1"/>
</dbReference>
<dbReference type="InterPro" id="IPR027417">
    <property type="entry name" value="P-loop_NTPase"/>
</dbReference>
<evidence type="ECO:0000256" key="4">
    <source>
        <dbReference type="ARBA" id="ARBA00009786"/>
    </source>
</evidence>
<feature type="domain" description="Phosphate acetyl/butaryl transferase" evidence="13">
    <location>
        <begin position="371"/>
        <end position="690"/>
    </location>
</feature>
<dbReference type="EC" id="2.3.1.8" evidence="6 12"/>
<dbReference type="InterPro" id="IPR042113">
    <property type="entry name" value="P_AcTrfase_dom1"/>
</dbReference>
<gene>
    <name evidence="15" type="ORF">EYD46_13035</name>
</gene>
<evidence type="ECO:0000256" key="9">
    <source>
        <dbReference type="ARBA" id="ARBA00022679"/>
    </source>
</evidence>
<evidence type="ECO:0000256" key="2">
    <source>
        <dbReference type="ARBA" id="ARBA00004989"/>
    </source>
</evidence>
<dbReference type="EMBL" id="SIRS01000005">
    <property type="protein sequence ID" value="TBN14492.1"/>
    <property type="molecule type" value="Genomic_DNA"/>
</dbReference>
<keyword evidence="10 12" id="KW-0012">Acyltransferase</keyword>
<comment type="similarity">
    <text evidence="4 12">In the N-terminal section; belongs to the CobB/CobQ family.</text>
</comment>
<dbReference type="SUPFAM" id="SSF52540">
    <property type="entry name" value="P-loop containing nucleoside triphosphate hydrolases"/>
    <property type="match status" value="1"/>
</dbReference>
<dbReference type="OrthoDB" id="9805787at2"/>
<dbReference type="PANTHER" id="PTHR43356">
    <property type="entry name" value="PHOSPHATE ACETYLTRANSFERASE"/>
    <property type="match status" value="1"/>
</dbReference>
<dbReference type="FunFam" id="3.40.50.10750:FF:000001">
    <property type="entry name" value="Phosphate acetyltransferase"/>
    <property type="match status" value="1"/>
</dbReference>
<dbReference type="Pfam" id="PF13500">
    <property type="entry name" value="AAA_26"/>
    <property type="match status" value="1"/>
</dbReference>
<dbReference type="NCBIfam" id="TIGR00651">
    <property type="entry name" value="pta"/>
    <property type="match status" value="1"/>
</dbReference>
<keyword evidence="9 12" id="KW-0808">Transferase</keyword>
<dbReference type="UniPathway" id="UPA00340">
    <property type="reaction ID" value="UER00459"/>
</dbReference>
<evidence type="ECO:0000256" key="11">
    <source>
        <dbReference type="ARBA" id="ARBA00031108"/>
    </source>
</evidence>
<dbReference type="Pfam" id="PF01515">
    <property type="entry name" value="PTA_PTB"/>
    <property type="match status" value="1"/>
</dbReference>
<comment type="similarity">
    <text evidence="3 12">In the C-terminal section; belongs to the phosphate acetyltransferase and butyryltransferase family.</text>
</comment>
<dbReference type="InterPro" id="IPR042112">
    <property type="entry name" value="P_AcTrfase_dom2"/>
</dbReference>
<comment type="subunit">
    <text evidence="5">Homohexamer.</text>
</comment>
<dbReference type="Gene3D" id="3.40.50.10950">
    <property type="match status" value="1"/>
</dbReference>
<evidence type="ECO:0000256" key="12">
    <source>
        <dbReference type="PIRNR" id="PIRNR006107"/>
    </source>
</evidence>
<protein>
    <recommendedName>
        <fullName evidence="7 12">Phosphate acetyltransferase</fullName>
        <ecNumber evidence="6 12">2.3.1.8</ecNumber>
    </recommendedName>
    <alternativeName>
        <fullName evidence="11 12">Phosphotransacetylase</fullName>
    </alternativeName>
</protein>
<name>A0A4Q9FP96_9FLAO</name>
<evidence type="ECO:0000256" key="10">
    <source>
        <dbReference type="ARBA" id="ARBA00023315"/>
    </source>
</evidence>
<evidence type="ECO:0000256" key="6">
    <source>
        <dbReference type="ARBA" id="ARBA00012707"/>
    </source>
</evidence>
<dbReference type="AlphaFoldDB" id="A0A4Q9FP96"/>
<evidence type="ECO:0000256" key="7">
    <source>
        <dbReference type="ARBA" id="ARBA00021528"/>
    </source>
</evidence>
<dbReference type="InterPro" id="IPR016475">
    <property type="entry name" value="P-Actrans_bac"/>
</dbReference>
<dbReference type="Proteomes" id="UP000292372">
    <property type="component" value="Unassembled WGS sequence"/>
</dbReference>
<evidence type="ECO:0000256" key="1">
    <source>
        <dbReference type="ARBA" id="ARBA00004496"/>
    </source>
</evidence>
<evidence type="ECO:0000256" key="3">
    <source>
        <dbReference type="ARBA" id="ARBA00008756"/>
    </source>
</evidence>
<evidence type="ECO:0000259" key="13">
    <source>
        <dbReference type="Pfam" id="PF01515"/>
    </source>
</evidence>
<dbReference type="InterPro" id="IPR010766">
    <property type="entry name" value="DRTGG"/>
</dbReference>
<dbReference type="InterPro" id="IPR004614">
    <property type="entry name" value="P_AcTrfase"/>
</dbReference>
<dbReference type="SUPFAM" id="SSF53659">
    <property type="entry name" value="Isocitrate/Isopropylmalate dehydrogenase-like"/>
    <property type="match status" value="1"/>
</dbReference>
<dbReference type="GO" id="GO:0005737">
    <property type="term" value="C:cytoplasm"/>
    <property type="evidence" value="ECO:0007669"/>
    <property type="project" value="UniProtKB-SubCell"/>
</dbReference>
<evidence type="ECO:0000259" key="14">
    <source>
        <dbReference type="Pfam" id="PF07085"/>
    </source>
</evidence>